<name>G4CQE4_9NEIS</name>
<comment type="caution">
    <text evidence="9">The sequence shown here is derived from an EMBL/GenBank/DDBJ whole genome shotgun (WGS) entry which is preliminary data.</text>
</comment>
<evidence type="ECO:0000256" key="2">
    <source>
        <dbReference type="ARBA" id="ARBA00010792"/>
    </source>
</evidence>
<evidence type="ECO:0000256" key="7">
    <source>
        <dbReference type="RuleBase" id="RU367016"/>
    </source>
</evidence>
<keyword evidence="6 7" id="KW-0472">Membrane</keyword>
<feature type="transmembrane region" description="Helical" evidence="7">
    <location>
        <begin position="97"/>
        <end position="124"/>
    </location>
</feature>
<evidence type="ECO:0000256" key="3">
    <source>
        <dbReference type="ARBA" id="ARBA00022475"/>
    </source>
</evidence>
<dbReference type="InterPro" id="IPR032816">
    <property type="entry name" value="VTT_dom"/>
</dbReference>
<dbReference type="NCBIfam" id="NF008102">
    <property type="entry name" value="PRK10847.1"/>
    <property type="match status" value="1"/>
</dbReference>
<feature type="domain" description="VTT" evidence="8">
    <location>
        <begin position="91"/>
        <end position="216"/>
    </location>
</feature>
<organism evidence="9 10">
    <name type="scientific">Neisseria wadsworthii 9715</name>
    <dbReference type="NCBI Taxonomy" id="1030841"/>
    <lineage>
        <taxon>Bacteria</taxon>
        <taxon>Pseudomonadati</taxon>
        <taxon>Pseudomonadota</taxon>
        <taxon>Betaproteobacteria</taxon>
        <taxon>Neisseriales</taxon>
        <taxon>Neisseriaceae</taxon>
        <taxon>Neisseria</taxon>
    </lineage>
</organism>
<feature type="transmembrane region" description="Helical" evidence="7">
    <location>
        <begin position="70"/>
        <end position="91"/>
    </location>
</feature>
<dbReference type="AlphaFoldDB" id="G4CQE4"/>
<feature type="transmembrane region" description="Helical" evidence="7">
    <location>
        <begin position="228"/>
        <end position="248"/>
    </location>
</feature>
<evidence type="ECO:0000313" key="9">
    <source>
        <dbReference type="EMBL" id="EGZ46392.1"/>
    </source>
</evidence>
<sequence length="257" mass="28551">MYVVLTNSRKRVRLSESIWQAEGLALKCADFCKILNTLHHREYIVIATVIDFILHIDQHLQALSADYGPWIYAILFLIVFCETGLVVTPFLPGDSLLFAAGGIAAVGGMNIHLMVLLLLIAAIVGDAVNFMIGKYFGAKLFANPDSKIFKRSYLDKTHQFYQKYGGKTIIIARFVPIVRTFAPFVAGMAHMNYARFIRFNIIGAVLWVVLFSYAGYFFANIPVVKNNLGLVLGAIIVVSVMPAVIEVVRARMAAKKS</sequence>
<dbReference type="InterPro" id="IPR032818">
    <property type="entry name" value="DedA-like"/>
</dbReference>
<dbReference type="PANTHER" id="PTHR30353">
    <property type="entry name" value="INNER MEMBRANE PROTEIN DEDA-RELATED"/>
    <property type="match status" value="1"/>
</dbReference>
<keyword evidence="10" id="KW-1185">Reference proteome</keyword>
<dbReference type="Pfam" id="PF09335">
    <property type="entry name" value="VTT_dom"/>
    <property type="match status" value="1"/>
</dbReference>
<dbReference type="GO" id="GO:0005886">
    <property type="term" value="C:plasma membrane"/>
    <property type="evidence" value="ECO:0007669"/>
    <property type="project" value="UniProtKB-SubCell"/>
</dbReference>
<evidence type="ECO:0000256" key="6">
    <source>
        <dbReference type="ARBA" id="ARBA00023136"/>
    </source>
</evidence>
<dbReference type="HOGENOM" id="CLU_044208_6_1_4"/>
<keyword evidence="4 7" id="KW-0812">Transmembrane</keyword>
<feature type="transmembrane region" description="Helical" evidence="7">
    <location>
        <begin position="196"/>
        <end position="216"/>
    </location>
</feature>
<proteinExistence type="inferred from homology"/>
<evidence type="ECO:0000256" key="4">
    <source>
        <dbReference type="ARBA" id="ARBA00022692"/>
    </source>
</evidence>
<evidence type="ECO:0000259" key="8">
    <source>
        <dbReference type="Pfam" id="PF09335"/>
    </source>
</evidence>
<protein>
    <submittedName>
        <fullName evidence="9">DedA family membrane protein</fullName>
    </submittedName>
</protein>
<comment type="subcellular location">
    <subcellularLocation>
        <location evidence="1 7">Cell membrane</location>
        <topology evidence="1 7">Multi-pass membrane protein</topology>
    </subcellularLocation>
</comment>
<dbReference type="PANTHER" id="PTHR30353:SF0">
    <property type="entry name" value="TRANSMEMBRANE PROTEIN"/>
    <property type="match status" value="1"/>
</dbReference>
<dbReference type="EMBL" id="AGAZ01000049">
    <property type="protein sequence ID" value="EGZ46392.1"/>
    <property type="molecule type" value="Genomic_DNA"/>
</dbReference>
<evidence type="ECO:0000256" key="5">
    <source>
        <dbReference type="ARBA" id="ARBA00022989"/>
    </source>
</evidence>
<gene>
    <name evidence="9" type="ORF">HMPREF9370_1304</name>
</gene>
<keyword evidence="5 7" id="KW-1133">Transmembrane helix</keyword>
<evidence type="ECO:0000256" key="1">
    <source>
        <dbReference type="ARBA" id="ARBA00004651"/>
    </source>
</evidence>
<comment type="similarity">
    <text evidence="2 7">Belongs to the DedA family.</text>
</comment>
<dbReference type="STRING" id="1030841.HMPREF9370_1304"/>
<dbReference type="Proteomes" id="UP000005336">
    <property type="component" value="Unassembled WGS sequence"/>
</dbReference>
<dbReference type="PATRIC" id="fig|1030841.3.peg.1289"/>
<evidence type="ECO:0000313" key="10">
    <source>
        <dbReference type="Proteomes" id="UP000005336"/>
    </source>
</evidence>
<accession>G4CQE4</accession>
<keyword evidence="3 7" id="KW-1003">Cell membrane</keyword>
<reference evidence="9 10" key="1">
    <citation type="submission" date="2011-06" db="EMBL/GenBank/DDBJ databases">
        <authorList>
            <person name="Muzny D."/>
            <person name="Qin X."/>
            <person name="Deng J."/>
            <person name="Jiang H."/>
            <person name="Liu Y."/>
            <person name="Qu J."/>
            <person name="Song X.-Z."/>
            <person name="Zhang L."/>
            <person name="Thornton R."/>
            <person name="Coyle M."/>
            <person name="Francisco L."/>
            <person name="Jackson L."/>
            <person name="Javaid M."/>
            <person name="Korchina V."/>
            <person name="Kovar C."/>
            <person name="Mata R."/>
            <person name="Mathew T."/>
            <person name="Ngo R."/>
            <person name="Nguyen L."/>
            <person name="Nguyen N."/>
            <person name="Okwuonu G."/>
            <person name="Ongeri F."/>
            <person name="Pham C."/>
            <person name="Simmons D."/>
            <person name="Wilczek-Boney K."/>
            <person name="Hale W."/>
            <person name="Jakkamsetti A."/>
            <person name="Pham P."/>
            <person name="Ruth R."/>
            <person name="San Lucas F."/>
            <person name="Warren J."/>
            <person name="Zhang J."/>
            <person name="Zhao Z."/>
            <person name="Zhou C."/>
            <person name="Zhu D."/>
            <person name="Lee S."/>
            <person name="Bess C."/>
            <person name="Blankenburg K."/>
            <person name="Forbes L."/>
            <person name="Fu Q."/>
            <person name="Gubbala S."/>
            <person name="Hirani K."/>
            <person name="Jayaseelan J.C."/>
            <person name="Lara F."/>
            <person name="Munidasa M."/>
            <person name="Palculict T."/>
            <person name="Patil S."/>
            <person name="Pu L.-L."/>
            <person name="Saada N."/>
            <person name="Tang L."/>
            <person name="Weissenberger G."/>
            <person name="Zhu Y."/>
            <person name="Hemphill L."/>
            <person name="Shang Y."/>
            <person name="Youmans B."/>
            <person name="Ayvaz T."/>
            <person name="Ross M."/>
            <person name="Santibanez J."/>
            <person name="Aqrawi P."/>
            <person name="Gross S."/>
            <person name="Joshi V."/>
            <person name="Fowler G."/>
            <person name="Nazareth L."/>
            <person name="Reid J."/>
            <person name="Worley K."/>
            <person name="Petrosino J."/>
            <person name="Highlander S."/>
            <person name="Gibbs R."/>
        </authorList>
    </citation>
    <scope>NUCLEOTIDE SEQUENCE [LARGE SCALE GENOMIC DNA]</scope>
    <source>
        <strain evidence="9 10">9715</strain>
    </source>
</reference>
<dbReference type="InterPro" id="IPR058127">
    <property type="entry name" value="DedA"/>
</dbReference>